<feature type="transmembrane region" description="Helical" evidence="1">
    <location>
        <begin position="163"/>
        <end position="184"/>
    </location>
</feature>
<reference evidence="2 3" key="1">
    <citation type="submission" date="2024-05" db="EMBL/GenBank/DDBJ databases">
        <authorList>
            <person name="Liu Q."/>
            <person name="Xin Y.-H."/>
        </authorList>
    </citation>
    <scope>NUCLEOTIDE SEQUENCE [LARGE SCALE GENOMIC DNA]</scope>
    <source>
        <strain evidence="2 3">CGMCC 1.10181</strain>
    </source>
</reference>
<evidence type="ECO:0000256" key="1">
    <source>
        <dbReference type="SAM" id="Phobius"/>
    </source>
</evidence>
<keyword evidence="3" id="KW-1185">Reference proteome</keyword>
<proteinExistence type="predicted"/>
<organism evidence="2 3">
    <name type="scientific">Sphingomonas oligophenolica</name>
    <dbReference type="NCBI Taxonomy" id="301154"/>
    <lineage>
        <taxon>Bacteria</taxon>
        <taxon>Pseudomonadati</taxon>
        <taxon>Pseudomonadota</taxon>
        <taxon>Alphaproteobacteria</taxon>
        <taxon>Sphingomonadales</taxon>
        <taxon>Sphingomonadaceae</taxon>
        <taxon>Sphingomonas</taxon>
    </lineage>
</organism>
<keyword evidence="1" id="KW-0812">Transmembrane</keyword>
<comment type="caution">
    <text evidence="2">The sequence shown here is derived from an EMBL/GenBank/DDBJ whole genome shotgun (WGS) entry which is preliminary data.</text>
</comment>
<accession>A0ABU9Y725</accession>
<gene>
    <name evidence="2" type="ORF">ABC974_18310</name>
</gene>
<dbReference type="Proteomes" id="UP001419910">
    <property type="component" value="Unassembled WGS sequence"/>
</dbReference>
<keyword evidence="1" id="KW-0472">Membrane</keyword>
<feature type="transmembrane region" description="Helical" evidence="1">
    <location>
        <begin position="190"/>
        <end position="209"/>
    </location>
</feature>
<protein>
    <submittedName>
        <fullName evidence="2">Uncharacterized protein</fullName>
    </submittedName>
</protein>
<dbReference type="EMBL" id="JBDIME010000018">
    <property type="protein sequence ID" value="MEN2791595.1"/>
    <property type="molecule type" value="Genomic_DNA"/>
</dbReference>
<name>A0ABU9Y725_9SPHN</name>
<evidence type="ECO:0000313" key="2">
    <source>
        <dbReference type="EMBL" id="MEN2791595.1"/>
    </source>
</evidence>
<evidence type="ECO:0000313" key="3">
    <source>
        <dbReference type="Proteomes" id="UP001419910"/>
    </source>
</evidence>
<sequence length="216" mass="23739">MRMDNETGTILLAIFPLLFIALWLAMTAMLGLFSGWFALQNRYPDKDETALLTLRSQSGMMGKRVGMNGVLTLGACPSGLRIGIWRAFGLFQRPFLVPWEDITAEPKTFFFVPMARLGFGHPEIGSLTLDAGTWQSLSAHSPARARRGDAFEPVSRGQVAQGLLLQWAIISGGFTAFFAVAALFETRNAPVPPLIFAFPVVAVGIAQLVRFARMRF</sequence>
<feature type="transmembrane region" description="Helical" evidence="1">
    <location>
        <begin position="12"/>
        <end position="39"/>
    </location>
</feature>
<dbReference type="RefSeq" id="WP_343892593.1">
    <property type="nucleotide sequence ID" value="NZ_BAAAEH010000060.1"/>
</dbReference>
<keyword evidence="1" id="KW-1133">Transmembrane helix</keyword>